<gene>
    <name evidence="1" type="ORF">CYMTET_40429</name>
</gene>
<dbReference type="AlphaFoldDB" id="A0AAE0C952"/>
<evidence type="ECO:0000313" key="2">
    <source>
        <dbReference type="Proteomes" id="UP001190700"/>
    </source>
</evidence>
<sequence length="167" mass="17413">MFQSVNACLQVELEQGKEIDELEKKAGSGKGEEGVLVEDAKGKAKAAGYDMARSTPALVTGTEALLKTVGPSWPNAGTGCRALSTKSAAKADSVAEEKKLKEKGGKGAAAGEEEEVHQVGDCVILYAVVEQLMVTSLVVDEDDIAFENASVLLTAFQSGMAQAFEGM</sequence>
<reference evidence="1 2" key="1">
    <citation type="journal article" date="2015" name="Genome Biol. Evol.">
        <title>Comparative Genomics of a Bacterivorous Green Alga Reveals Evolutionary Causalities and Consequences of Phago-Mixotrophic Mode of Nutrition.</title>
        <authorList>
            <person name="Burns J.A."/>
            <person name="Paasch A."/>
            <person name="Narechania A."/>
            <person name="Kim E."/>
        </authorList>
    </citation>
    <scope>NUCLEOTIDE SEQUENCE [LARGE SCALE GENOMIC DNA]</scope>
    <source>
        <strain evidence="1 2">PLY_AMNH</strain>
    </source>
</reference>
<evidence type="ECO:0000313" key="1">
    <source>
        <dbReference type="EMBL" id="KAK3250184.1"/>
    </source>
</evidence>
<proteinExistence type="predicted"/>
<keyword evidence="2" id="KW-1185">Reference proteome</keyword>
<dbReference type="EMBL" id="LGRX02026854">
    <property type="protein sequence ID" value="KAK3250184.1"/>
    <property type="molecule type" value="Genomic_DNA"/>
</dbReference>
<dbReference type="Proteomes" id="UP001190700">
    <property type="component" value="Unassembled WGS sequence"/>
</dbReference>
<comment type="caution">
    <text evidence="1">The sequence shown here is derived from an EMBL/GenBank/DDBJ whole genome shotgun (WGS) entry which is preliminary data.</text>
</comment>
<protein>
    <submittedName>
        <fullName evidence="1">Uncharacterized protein</fullName>
    </submittedName>
</protein>
<accession>A0AAE0C952</accession>
<organism evidence="1 2">
    <name type="scientific">Cymbomonas tetramitiformis</name>
    <dbReference type="NCBI Taxonomy" id="36881"/>
    <lineage>
        <taxon>Eukaryota</taxon>
        <taxon>Viridiplantae</taxon>
        <taxon>Chlorophyta</taxon>
        <taxon>Pyramimonadophyceae</taxon>
        <taxon>Pyramimonadales</taxon>
        <taxon>Pyramimonadaceae</taxon>
        <taxon>Cymbomonas</taxon>
    </lineage>
</organism>
<name>A0AAE0C952_9CHLO</name>